<sequence length="391" mass="42308">MNSSSDRYAQRGVSASKEDVHQAIKNVDKGLFPKAFCKIVPDHLTGSPDHCVVMHADGAGTKSSLAYMYWKETGDLSVWKGIAQDALIMNIDDLLCVGATGNILLSSTIGRNKNLIPGEVISAIINGTEELLQDLRDHGLDIYSTGGETADVGDLVRTIIVDSTVVSRMKRSEVIDNANIRSGDVIVGLSSFGQTSYEQGYNGGMGSNGLTSARHDVFNKLLATRFPESYDPAVPEELVYSGTVGLTDAVAGSPLNAAQLVLSPTRTYAPVIKALLDEIDRNLIHGMVHCSGGAQTKVLHFVDGVHVIKDNLFEIPPLFDLIQRESGTDWKEMYKVFNMGHRMELYVPETIAGIIIDLAASFKLDAQIVGRVEADPGARLTIESPHGSFQY</sequence>
<proteinExistence type="inferred from homology"/>
<dbReference type="GO" id="GO:0046084">
    <property type="term" value="P:adenine biosynthetic process"/>
    <property type="evidence" value="ECO:0007669"/>
    <property type="project" value="TreeGrafter"/>
</dbReference>
<evidence type="ECO:0000256" key="4">
    <source>
        <dbReference type="ARBA" id="ARBA00020367"/>
    </source>
</evidence>
<dbReference type="GO" id="GO:0005524">
    <property type="term" value="F:ATP binding"/>
    <property type="evidence" value="ECO:0007669"/>
    <property type="project" value="UniProtKB-KW"/>
</dbReference>
<dbReference type="SUPFAM" id="SSF56042">
    <property type="entry name" value="PurM C-terminal domain-like"/>
    <property type="match status" value="1"/>
</dbReference>
<comment type="similarity">
    <text evidence="2">Belongs to the AIR synthase family.</text>
</comment>
<dbReference type="UniPathway" id="UPA00074">
    <property type="reaction ID" value="UER00129"/>
</dbReference>
<gene>
    <name evidence="14" type="ORF">BST85_02035</name>
</gene>
<evidence type="ECO:0000256" key="1">
    <source>
        <dbReference type="ARBA" id="ARBA00004686"/>
    </source>
</evidence>
<dbReference type="InterPro" id="IPR036921">
    <property type="entry name" value="PurM-like_N_sf"/>
</dbReference>
<evidence type="ECO:0000259" key="13">
    <source>
        <dbReference type="Pfam" id="PF02769"/>
    </source>
</evidence>
<dbReference type="Pfam" id="PF00586">
    <property type="entry name" value="AIRS"/>
    <property type="match status" value="1"/>
</dbReference>
<comment type="pathway">
    <text evidence="1">Purine metabolism; IMP biosynthesis via de novo pathway; 5-amino-1-(5-phospho-D-ribosyl)imidazole from N(2)-formyl-N(1)-(5-phospho-D-ribosyl)glycinamide: step 2/2.</text>
</comment>
<dbReference type="Proteomes" id="UP000239800">
    <property type="component" value="Unassembled WGS sequence"/>
</dbReference>
<keyword evidence="5 14" id="KW-0436">Ligase</keyword>
<comment type="catalytic activity">
    <reaction evidence="11">
        <text>2-formamido-N(1)-(5-O-phospho-beta-D-ribosyl)acetamidine + ATP = 5-amino-1-(5-phospho-beta-D-ribosyl)imidazole + ADP + phosphate + H(+)</text>
        <dbReference type="Rhea" id="RHEA:23032"/>
        <dbReference type="ChEBI" id="CHEBI:15378"/>
        <dbReference type="ChEBI" id="CHEBI:30616"/>
        <dbReference type="ChEBI" id="CHEBI:43474"/>
        <dbReference type="ChEBI" id="CHEBI:137981"/>
        <dbReference type="ChEBI" id="CHEBI:147287"/>
        <dbReference type="ChEBI" id="CHEBI:456216"/>
        <dbReference type="EC" id="6.3.3.1"/>
    </reaction>
</comment>
<feature type="domain" description="PurM-like C-terminal" evidence="13">
    <location>
        <begin position="183"/>
        <end position="382"/>
    </location>
</feature>
<evidence type="ECO:0000256" key="3">
    <source>
        <dbReference type="ARBA" id="ARBA00013047"/>
    </source>
</evidence>
<dbReference type="InterPro" id="IPR036676">
    <property type="entry name" value="PurM-like_C_sf"/>
</dbReference>
<dbReference type="Gene3D" id="3.30.1330.10">
    <property type="entry name" value="PurM-like, N-terminal domain"/>
    <property type="match status" value="1"/>
</dbReference>
<evidence type="ECO:0000256" key="8">
    <source>
        <dbReference type="ARBA" id="ARBA00031908"/>
    </source>
</evidence>
<evidence type="ECO:0000256" key="10">
    <source>
        <dbReference type="ARBA" id="ARBA00033093"/>
    </source>
</evidence>
<evidence type="ECO:0000313" key="15">
    <source>
        <dbReference type="Proteomes" id="UP000239800"/>
    </source>
</evidence>
<evidence type="ECO:0000256" key="7">
    <source>
        <dbReference type="ARBA" id="ARBA00022840"/>
    </source>
</evidence>
<dbReference type="GO" id="GO:0005829">
    <property type="term" value="C:cytosol"/>
    <property type="evidence" value="ECO:0007669"/>
    <property type="project" value="TreeGrafter"/>
</dbReference>
<evidence type="ECO:0000259" key="12">
    <source>
        <dbReference type="Pfam" id="PF00586"/>
    </source>
</evidence>
<dbReference type="Gene3D" id="3.90.650.10">
    <property type="entry name" value="PurM-like C-terminal domain"/>
    <property type="match status" value="1"/>
</dbReference>
<dbReference type="InterPro" id="IPR010918">
    <property type="entry name" value="PurM-like_C_dom"/>
</dbReference>
<dbReference type="InterPro" id="IPR004733">
    <property type="entry name" value="PurM_cligase"/>
</dbReference>
<dbReference type="RefSeq" id="WP_104813865.1">
    <property type="nucleotide sequence ID" value="NZ_MQUB01000001.1"/>
</dbReference>
<accession>A0A2S7KTH6</accession>
<evidence type="ECO:0000256" key="9">
    <source>
        <dbReference type="ARBA" id="ARBA00032931"/>
    </source>
</evidence>
<keyword evidence="7" id="KW-0067">ATP-binding</keyword>
<evidence type="ECO:0000256" key="5">
    <source>
        <dbReference type="ARBA" id="ARBA00022598"/>
    </source>
</evidence>
<feature type="domain" description="PurM-like N-terminal" evidence="12">
    <location>
        <begin position="47"/>
        <end position="167"/>
    </location>
</feature>
<dbReference type="PANTHER" id="PTHR10520:SF12">
    <property type="entry name" value="TRIFUNCTIONAL PURINE BIOSYNTHETIC PROTEIN ADENOSINE-3"/>
    <property type="match status" value="1"/>
</dbReference>
<evidence type="ECO:0000256" key="11">
    <source>
        <dbReference type="ARBA" id="ARBA00049057"/>
    </source>
</evidence>
<dbReference type="GO" id="GO:0004641">
    <property type="term" value="F:phosphoribosylformylglycinamidine cyclo-ligase activity"/>
    <property type="evidence" value="ECO:0007669"/>
    <property type="project" value="UniProtKB-EC"/>
</dbReference>
<dbReference type="Pfam" id="PF02769">
    <property type="entry name" value="AIRS_C"/>
    <property type="match status" value="1"/>
</dbReference>
<keyword evidence="15" id="KW-1185">Reference proteome</keyword>
<protein>
    <recommendedName>
        <fullName evidence="4">Phosphoribosylformylglycinamidine cyclo-ligase</fullName>
        <ecNumber evidence="3">6.3.3.1</ecNumber>
    </recommendedName>
    <alternativeName>
        <fullName evidence="9">AIR synthase</fullName>
    </alternativeName>
    <alternativeName>
        <fullName evidence="10">AIRS</fullName>
    </alternativeName>
    <alternativeName>
        <fullName evidence="8">Phosphoribosyl-aminoimidazole synthetase</fullName>
    </alternativeName>
</protein>
<dbReference type="PANTHER" id="PTHR10520">
    <property type="entry name" value="TRIFUNCTIONAL PURINE BIOSYNTHETIC PROTEIN ADENOSINE-3-RELATED"/>
    <property type="match status" value="1"/>
</dbReference>
<organism evidence="14 15">
    <name type="scientific">Aureitalea marina</name>
    <dbReference type="NCBI Taxonomy" id="930804"/>
    <lineage>
        <taxon>Bacteria</taxon>
        <taxon>Pseudomonadati</taxon>
        <taxon>Bacteroidota</taxon>
        <taxon>Flavobacteriia</taxon>
        <taxon>Flavobacteriales</taxon>
        <taxon>Flavobacteriaceae</taxon>
        <taxon>Aureitalea</taxon>
    </lineage>
</organism>
<dbReference type="GO" id="GO:0006189">
    <property type="term" value="P:'de novo' IMP biosynthetic process"/>
    <property type="evidence" value="ECO:0007669"/>
    <property type="project" value="UniProtKB-UniPathway"/>
</dbReference>
<name>A0A2S7KTH6_9FLAO</name>
<dbReference type="SUPFAM" id="SSF55326">
    <property type="entry name" value="PurM N-terminal domain-like"/>
    <property type="match status" value="1"/>
</dbReference>
<dbReference type="EC" id="6.3.3.1" evidence="3"/>
<reference evidence="14 15" key="1">
    <citation type="submission" date="2016-11" db="EMBL/GenBank/DDBJ databases">
        <title>Trade-off between light-utilization and light-protection in marine flavobacteria.</title>
        <authorList>
            <person name="Kumagai Y."/>
        </authorList>
    </citation>
    <scope>NUCLEOTIDE SEQUENCE [LARGE SCALE GENOMIC DNA]</scope>
    <source>
        <strain evidence="14 15">NBRC 107741</strain>
    </source>
</reference>
<evidence type="ECO:0000256" key="6">
    <source>
        <dbReference type="ARBA" id="ARBA00022741"/>
    </source>
</evidence>
<comment type="caution">
    <text evidence="14">The sequence shown here is derived from an EMBL/GenBank/DDBJ whole genome shotgun (WGS) entry which is preliminary data.</text>
</comment>
<dbReference type="InterPro" id="IPR016188">
    <property type="entry name" value="PurM-like_N"/>
</dbReference>
<dbReference type="AlphaFoldDB" id="A0A2S7KTH6"/>
<dbReference type="OrthoDB" id="9802507at2"/>
<keyword evidence="6" id="KW-0547">Nucleotide-binding</keyword>
<dbReference type="GO" id="GO:0004637">
    <property type="term" value="F:phosphoribosylamine-glycine ligase activity"/>
    <property type="evidence" value="ECO:0007669"/>
    <property type="project" value="TreeGrafter"/>
</dbReference>
<evidence type="ECO:0000313" key="14">
    <source>
        <dbReference type="EMBL" id="PQB05920.1"/>
    </source>
</evidence>
<evidence type="ECO:0000256" key="2">
    <source>
        <dbReference type="ARBA" id="ARBA00010280"/>
    </source>
</evidence>
<dbReference type="EMBL" id="MQUB01000001">
    <property type="protein sequence ID" value="PQB05920.1"/>
    <property type="molecule type" value="Genomic_DNA"/>
</dbReference>